<dbReference type="EMBL" id="JAQQXP010000004">
    <property type="protein sequence ID" value="MDC8832959.1"/>
    <property type="molecule type" value="Genomic_DNA"/>
</dbReference>
<keyword evidence="1" id="KW-0812">Transmembrane</keyword>
<name>A0ABT5L8T0_9ALTE</name>
<feature type="transmembrane region" description="Helical" evidence="1">
    <location>
        <begin position="47"/>
        <end position="69"/>
    </location>
</feature>
<reference evidence="2 3" key="1">
    <citation type="submission" date="2022-10" db="EMBL/GenBank/DDBJ databases">
        <title>Alteromonas sp. chi3 Genome sequencing.</title>
        <authorList>
            <person name="Park S."/>
        </authorList>
    </citation>
    <scope>NUCLEOTIDE SEQUENCE [LARGE SCALE GENOMIC DNA]</scope>
    <source>
        <strain evidence="3">chi3</strain>
    </source>
</reference>
<keyword evidence="3" id="KW-1185">Reference proteome</keyword>
<organism evidence="2 3">
    <name type="scientific">Alteromonas gilva</name>
    <dbReference type="NCBI Taxonomy" id="2987522"/>
    <lineage>
        <taxon>Bacteria</taxon>
        <taxon>Pseudomonadati</taxon>
        <taxon>Pseudomonadota</taxon>
        <taxon>Gammaproteobacteria</taxon>
        <taxon>Alteromonadales</taxon>
        <taxon>Alteromonadaceae</taxon>
        <taxon>Alteromonas/Salinimonas group</taxon>
        <taxon>Alteromonas</taxon>
    </lineage>
</organism>
<evidence type="ECO:0000313" key="2">
    <source>
        <dbReference type="EMBL" id="MDC8832959.1"/>
    </source>
</evidence>
<protein>
    <submittedName>
        <fullName evidence="2">Uncharacterized protein</fullName>
    </submittedName>
</protein>
<dbReference type="Proteomes" id="UP001218788">
    <property type="component" value="Unassembled WGS sequence"/>
</dbReference>
<keyword evidence="1" id="KW-0472">Membrane</keyword>
<proteinExistence type="predicted"/>
<accession>A0ABT5L8T0</accession>
<gene>
    <name evidence="2" type="ORF">OIK42_19570</name>
</gene>
<keyword evidence="1" id="KW-1133">Transmembrane helix</keyword>
<comment type="caution">
    <text evidence="2">The sequence shown here is derived from an EMBL/GenBank/DDBJ whole genome shotgun (WGS) entry which is preliminary data.</text>
</comment>
<evidence type="ECO:0000256" key="1">
    <source>
        <dbReference type="SAM" id="Phobius"/>
    </source>
</evidence>
<evidence type="ECO:0000313" key="3">
    <source>
        <dbReference type="Proteomes" id="UP001218788"/>
    </source>
</evidence>
<feature type="transmembrane region" description="Helical" evidence="1">
    <location>
        <begin position="105"/>
        <end position="122"/>
    </location>
</feature>
<sequence length="129" mass="13871">MNSSSIDKHKHDPYIKILGNKTAVASFALAMGLIGIGISVFQSDWLWFSRFGSLITVSGLLLISSPIFVRGVYKANSSTSGFAELDHEGKVMVTSSEDRAIGSKVYQGVLITIVGTVIWGFGDLLNNVC</sequence>
<dbReference type="RefSeq" id="WP_273642863.1">
    <property type="nucleotide sequence ID" value="NZ_JAQQXP010000004.1"/>
</dbReference>
<feature type="transmembrane region" description="Helical" evidence="1">
    <location>
        <begin position="21"/>
        <end position="41"/>
    </location>
</feature>